<evidence type="ECO:0000313" key="2">
    <source>
        <dbReference type="EMBL" id="GEO33092.1"/>
    </source>
</evidence>
<evidence type="ECO:0000259" key="1">
    <source>
        <dbReference type="PROSITE" id="PS51729"/>
    </source>
</evidence>
<dbReference type="InterPro" id="IPR045057">
    <property type="entry name" value="Gcn5-rel_NAT"/>
</dbReference>
<evidence type="ECO:0000313" key="3">
    <source>
        <dbReference type="Proteomes" id="UP000321181"/>
    </source>
</evidence>
<feature type="domain" description="N-acetyltransferase" evidence="1">
    <location>
        <begin position="9"/>
        <end position="95"/>
    </location>
</feature>
<organism evidence="2 3">
    <name type="scientific">Cellulomonas aerilata</name>
    <dbReference type="NCBI Taxonomy" id="515326"/>
    <lineage>
        <taxon>Bacteria</taxon>
        <taxon>Bacillati</taxon>
        <taxon>Actinomycetota</taxon>
        <taxon>Actinomycetes</taxon>
        <taxon>Micrococcales</taxon>
        <taxon>Cellulomonadaceae</taxon>
        <taxon>Cellulomonas</taxon>
    </lineage>
</organism>
<dbReference type="GO" id="GO:0016740">
    <property type="term" value="F:transferase activity"/>
    <property type="evidence" value="ECO:0007669"/>
    <property type="project" value="UniProtKB-KW"/>
</dbReference>
<dbReference type="Proteomes" id="UP000321181">
    <property type="component" value="Unassembled WGS sequence"/>
</dbReference>
<gene>
    <name evidence="2" type="ORF">CAE01nite_08170</name>
</gene>
<accession>A0A512D9C8</accession>
<proteinExistence type="predicted"/>
<dbReference type="SUPFAM" id="SSF55729">
    <property type="entry name" value="Acyl-CoA N-acyltransferases (Nat)"/>
    <property type="match status" value="1"/>
</dbReference>
<dbReference type="AlphaFoldDB" id="A0A512D9C8"/>
<reference evidence="2 3" key="1">
    <citation type="submission" date="2019-07" db="EMBL/GenBank/DDBJ databases">
        <title>Whole genome shotgun sequence of Cellulomonas aerilata NBRC 106308.</title>
        <authorList>
            <person name="Hosoyama A."/>
            <person name="Uohara A."/>
            <person name="Ohji S."/>
            <person name="Ichikawa N."/>
        </authorList>
    </citation>
    <scope>NUCLEOTIDE SEQUENCE [LARGE SCALE GENOMIC DNA]</scope>
    <source>
        <strain evidence="2 3">NBRC 106308</strain>
    </source>
</reference>
<dbReference type="PANTHER" id="PTHR31435:SF10">
    <property type="entry name" value="BSR4717 PROTEIN"/>
    <property type="match status" value="1"/>
</dbReference>
<sequence length="110" mass="12106">MSDPAIEVVHVPAKRRYELHEGTTVVGAAHYRRRSDQVVFTHTTVSDAYAGQGLGARLADVALTDVRDAGLRIVPECPYIAAYLRRHHEFDDVVDWPSPGETGPTGRPGR</sequence>
<keyword evidence="2" id="KW-0808">Transferase</keyword>
<comment type="caution">
    <text evidence="2">The sequence shown here is derived from an EMBL/GenBank/DDBJ whole genome shotgun (WGS) entry which is preliminary data.</text>
</comment>
<protein>
    <submittedName>
        <fullName evidence="2">N-acetyltransferase</fullName>
    </submittedName>
</protein>
<keyword evidence="3" id="KW-1185">Reference proteome</keyword>
<dbReference type="Gene3D" id="3.40.630.30">
    <property type="match status" value="1"/>
</dbReference>
<dbReference type="Pfam" id="PF14542">
    <property type="entry name" value="Acetyltransf_CG"/>
    <property type="match status" value="1"/>
</dbReference>
<dbReference type="PANTHER" id="PTHR31435">
    <property type="entry name" value="PROTEIN NATD1"/>
    <property type="match status" value="1"/>
</dbReference>
<dbReference type="InterPro" id="IPR031165">
    <property type="entry name" value="GNAT_YJDJ"/>
</dbReference>
<dbReference type="OrthoDB" id="5405911at2"/>
<dbReference type="PROSITE" id="PS51729">
    <property type="entry name" value="GNAT_YJDJ"/>
    <property type="match status" value="1"/>
</dbReference>
<name>A0A512D9C8_9CELL</name>
<dbReference type="EMBL" id="BJYY01000002">
    <property type="protein sequence ID" value="GEO33092.1"/>
    <property type="molecule type" value="Genomic_DNA"/>
</dbReference>
<dbReference type="InterPro" id="IPR016181">
    <property type="entry name" value="Acyl_CoA_acyltransferase"/>
</dbReference>
<dbReference type="RefSeq" id="WP_146900347.1">
    <property type="nucleotide sequence ID" value="NZ_BAAARM010000001.1"/>
</dbReference>